<dbReference type="RefSeq" id="XP_070319242.1">
    <property type="nucleotide sequence ID" value="XM_070463141.1"/>
</dbReference>
<evidence type="ECO:0000313" key="2">
    <source>
        <dbReference type="Proteomes" id="UP001652640"/>
    </source>
</evidence>
<accession>A0ABM4HUK0</accession>
<organism evidence="2 3">
    <name type="scientific">Odocoileus virginianus</name>
    <name type="common">White-tailed deer</name>
    <dbReference type="NCBI Taxonomy" id="9874"/>
    <lineage>
        <taxon>Eukaryota</taxon>
        <taxon>Metazoa</taxon>
        <taxon>Chordata</taxon>
        <taxon>Craniata</taxon>
        <taxon>Vertebrata</taxon>
        <taxon>Euteleostomi</taxon>
        <taxon>Mammalia</taxon>
        <taxon>Eutheria</taxon>
        <taxon>Laurasiatheria</taxon>
        <taxon>Artiodactyla</taxon>
        <taxon>Ruminantia</taxon>
        <taxon>Pecora</taxon>
        <taxon>Cervidae</taxon>
        <taxon>Odocoileinae</taxon>
        <taxon>Odocoileus</taxon>
    </lineage>
</organism>
<evidence type="ECO:0000256" key="1">
    <source>
        <dbReference type="SAM" id="MobiDB-lite"/>
    </source>
</evidence>
<feature type="region of interest" description="Disordered" evidence="1">
    <location>
        <begin position="27"/>
        <end position="78"/>
    </location>
</feature>
<protein>
    <submittedName>
        <fullName evidence="3">Uncharacterized protein</fullName>
    </submittedName>
</protein>
<feature type="compositionally biased region" description="Gly residues" evidence="1">
    <location>
        <begin position="27"/>
        <end position="41"/>
    </location>
</feature>
<proteinExistence type="predicted"/>
<evidence type="ECO:0000313" key="3">
    <source>
        <dbReference type="RefSeq" id="XP_070319242.1"/>
    </source>
</evidence>
<reference evidence="3" key="1">
    <citation type="submission" date="2025-08" db="UniProtKB">
        <authorList>
            <consortium name="RefSeq"/>
        </authorList>
    </citation>
    <scope>IDENTIFICATION</scope>
    <source>
        <tissue evidence="3">Tongue muscle</tissue>
    </source>
</reference>
<sequence>MRASVDECGYTRGDVCLAGKVGCSGRGVGGGSRGSAPGGGELRAEDGLVPSGRHVAVPVAPEPERPLEAPVGSARWGPADARNLQPTCLPICPPTRRSVAGSCAPKGPGKTCPGVWVPSDPCLRLPALGRGYGRGVLRLLFSREESAPSPPQPSLQVRLGRPGRPQLWRPVLRKVLETKPVSVIWDSRAPHPLPPWKEKVPKGCWASSTLHSCKLRSHVLPGDCHVAGEPPHTCYPRHNGFPSGSSGAKGLRWRSLLTRKPPSLPRPSSSDLPDCWSLSAAV</sequence>
<keyword evidence="2" id="KW-1185">Reference proteome</keyword>
<dbReference type="Proteomes" id="UP001652640">
    <property type="component" value="Unplaced"/>
</dbReference>
<gene>
    <name evidence="3" type="primary">LOC110124512</name>
</gene>
<name>A0ABM4HUK0_ODOVR</name>
<dbReference type="GeneID" id="110124512"/>